<dbReference type="InterPro" id="IPR036610">
    <property type="entry name" value="PEBP-like_sf"/>
</dbReference>
<dbReference type="InterPro" id="IPR008914">
    <property type="entry name" value="PEBP"/>
</dbReference>
<name>A0A364MV04_STELY</name>
<dbReference type="Gene3D" id="3.90.280.10">
    <property type="entry name" value="PEBP-like"/>
    <property type="match status" value="1"/>
</dbReference>
<evidence type="ECO:0000313" key="3">
    <source>
        <dbReference type="EMBL" id="RAR04324.1"/>
    </source>
</evidence>
<dbReference type="EMBL" id="QGDH01000156">
    <property type="protein sequence ID" value="RAR04324.1"/>
    <property type="molecule type" value="Genomic_DNA"/>
</dbReference>
<dbReference type="CDD" id="cd00866">
    <property type="entry name" value="PEBP_euk"/>
    <property type="match status" value="1"/>
</dbReference>
<feature type="domain" description="DUF7730" evidence="2">
    <location>
        <begin position="65"/>
        <end position="186"/>
    </location>
</feature>
<dbReference type="Pfam" id="PF01161">
    <property type="entry name" value="PBP"/>
    <property type="match status" value="1"/>
</dbReference>
<keyword evidence="4" id="KW-1185">Reference proteome</keyword>
<dbReference type="InterPro" id="IPR056632">
    <property type="entry name" value="DUF7730"/>
</dbReference>
<dbReference type="InterPro" id="IPR035810">
    <property type="entry name" value="PEBP_euk"/>
</dbReference>
<dbReference type="GO" id="GO:0046578">
    <property type="term" value="P:regulation of Ras protein signal transduction"/>
    <property type="evidence" value="ECO:0007669"/>
    <property type="project" value="TreeGrafter"/>
</dbReference>
<feature type="compositionally biased region" description="Basic and acidic residues" evidence="1">
    <location>
        <begin position="1"/>
        <end position="23"/>
    </location>
</feature>
<gene>
    <name evidence="3" type="ORF">DDE83_007860</name>
</gene>
<dbReference type="PANTHER" id="PTHR11362:SF148">
    <property type="entry name" value="CARBOXYPEPTIDASE Y INHIBITOR"/>
    <property type="match status" value="1"/>
</dbReference>
<evidence type="ECO:0000256" key="1">
    <source>
        <dbReference type="SAM" id="MobiDB-lite"/>
    </source>
</evidence>
<accession>A0A364MV04</accession>
<dbReference type="Proteomes" id="UP000249619">
    <property type="component" value="Unassembled WGS sequence"/>
</dbReference>
<sequence>MSSLEKRKLSPTSREHHLPERSTKVAKTHHKPSKPTAPGLLYRNGLLKTKVAVKSESMRIAKRNSTESPLLRFPGEIRSKIWQFALGYQQIDIFDKSGGQIWHVKPSHDARPIAGSTTNSQSSVKPTFALPRVCRQIYVEAAAIIYTLNTFSFSSQQTLDGFIRHRALGQRRLIISIDVPFNYFRLYHMEFRDRFRIAFPNIKRIGIHILAAQITQRVLEWTWTWKTPQREPIGDAKKKIEDFVKDKEGNDLVIGWHGRFDNGRLNLLKAPARLQVIIEQNDAQSPLLRLPPELLNKIFEYTMGNYDIYIVTDNNLAHSSPALPKLSGLSRSFIPKSYNVWTNILPRCEVYRPARSDEDLPNPTLPQSRLHGQMEALISIAAPMHYMDKYYAAGEGHRAGLRKRRRRTSKVALLSFGQPHPPNSCGATRGYLQRYYPEAIITGTLLASAQKSDIETASYTRAEGEYRNPMVLNKPEDVKAVRAKLHHAEIIPTVIDDFLPSLTLSVTWSDAKANLGNTVKPDYLQEEPTIVLRDEASPDEKRARPDMSYVVTLTDPDAPSRDNPEWSEMCHWIASNVSIAQNTNAILPLTEFDLNKWADSASGGPDDVMEYKPPGPPPKTGKHRYVFLVFAPKNGTTDTLHLSKPEDRQHWGTGKEGGGVREWARDNGLVPVAANFIYSKNKNQ</sequence>
<dbReference type="Pfam" id="PF24864">
    <property type="entry name" value="DUF7730"/>
    <property type="match status" value="1"/>
</dbReference>
<reference evidence="4" key="1">
    <citation type="submission" date="2018-05" db="EMBL/GenBank/DDBJ databases">
        <title>Draft genome sequence of Stemphylium lycopersici strain CIDEFI 213.</title>
        <authorList>
            <person name="Medina R."/>
            <person name="Franco M.E.E."/>
            <person name="Lucentini C.G."/>
            <person name="Saparrat M.C.N."/>
            <person name="Balatti P.A."/>
        </authorList>
    </citation>
    <scope>NUCLEOTIDE SEQUENCE [LARGE SCALE GENOMIC DNA]</scope>
    <source>
        <strain evidence="4">CIDEFI 213</strain>
    </source>
</reference>
<dbReference type="AlphaFoldDB" id="A0A364MV04"/>
<dbReference type="GO" id="GO:0030162">
    <property type="term" value="P:regulation of proteolysis"/>
    <property type="evidence" value="ECO:0007669"/>
    <property type="project" value="TreeGrafter"/>
</dbReference>
<evidence type="ECO:0000259" key="2">
    <source>
        <dbReference type="Pfam" id="PF24864"/>
    </source>
</evidence>
<dbReference type="GO" id="GO:0030414">
    <property type="term" value="F:peptidase inhibitor activity"/>
    <property type="evidence" value="ECO:0007669"/>
    <property type="project" value="TreeGrafter"/>
</dbReference>
<dbReference type="STRING" id="183478.A0A364MV04"/>
<proteinExistence type="predicted"/>
<evidence type="ECO:0000313" key="4">
    <source>
        <dbReference type="Proteomes" id="UP000249619"/>
    </source>
</evidence>
<organism evidence="3 4">
    <name type="scientific">Stemphylium lycopersici</name>
    <name type="common">Tomato gray leaf spot disease fungus</name>
    <name type="synonym">Thyrospora lycopersici</name>
    <dbReference type="NCBI Taxonomy" id="183478"/>
    <lineage>
        <taxon>Eukaryota</taxon>
        <taxon>Fungi</taxon>
        <taxon>Dikarya</taxon>
        <taxon>Ascomycota</taxon>
        <taxon>Pezizomycotina</taxon>
        <taxon>Dothideomycetes</taxon>
        <taxon>Pleosporomycetidae</taxon>
        <taxon>Pleosporales</taxon>
        <taxon>Pleosporineae</taxon>
        <taxon>Pleosporaceae</taxon>
        <taxon>Stemphylium</taxon>
    </lineage>
</organism>
<dbReference type="GO" id="GO:0005543">
    <property type="term" value="F:phospholipid binding"/>
    <property type="evidence" value="ECO:0007669"/>
    <property type="project" value="TreeGrafter"/>
</dbReference>
<feature type="compositionally biased region" description="Basic residues" evidence="1">
    <location>
        <begin position="24"/>
        <end position="33"/>
    </location>
</feature>
<protein>
    <submittedName>
        <fullName evidence="3">PEBP-like protein</fullName>
    </submittedName>
</protein>
<feature type="region of interest" description="Disordered" evidence="1">
    <location>
        <begin position="1"/>
        <end position="41"/>
    </location>
</feature>
<dbReference type="SUPFAM" id="SSF49777">
    <property type="entry name" value="PEBP-like"/>
    <property type="match status" value="1"/>
</dbReference>
<dbReference type="PANTHER" id="PTHR11362">
    <property type="entry name" value="PHOSPHATIDYLETHANOLAMINE-BINDING PROTEIN"/>
    <property type="match status" value="1"/>
</dbReference>
<comment type="caution">
    <text evidence="3">The sequence shown here is derived from an EMBL/GenBank/DDBJ whole genome shotgun (WGS) entry which is preliminary data.</text>
</comment>